<evidence type="ECO:0000256" key="5">
    <source>
        <dbReference type="HAMAP-Rule" id="MF_01350"/>
    </source>
</evidence>
<keyword evidence="4 5" id="KW-0472">Membrane</keyword>
<comment type="subcellular location">
    <subcellularLocation>
        <location evidence="5 6">Cell membrane</location>
        <topology evidence="5 6">Multi-pass membrane protein</topology>
    </subcellularLocation>
    <subcellularLocation>
        <location evidence="1">Membrane</location>
        <topology evidence="1">Multi-pass membrane protein</topology>
    </subcellularLocation>
</comment>
<comment type="catalytic activity">
    <reaction evidence="5">
        <text>a quinone + NADH + 5 H(+)(in) = a quinol + NAD(+) + 4 H(+)(out)</text>
        <dbReference type="Rhea" id="RHEA:57888"/>
        <dbReference type="ChEBI" id="CHEBI:15378"/>
        <dbReference type="ChEBI" id="CHEBI:24646"/>
        <dbReference type="ChEBI" id="CHEBI:57540"/>
        <dbReference type="ChEBI" id="CHEBI:57945"/>
        <dbReference type="ChEBI" id="CHEBI:132124"/>
    </reaction>
</comment>
<evidence type="ECO:0000256" key="1">
    <source>
        <dbReference type="ARBA" id="ARBA00004141"/>
    </source>
</evidence>
<proteinExistence type="inferred from homology"/>
<comment type="function">
    <text evidence="5">NDH-1 shuttles electrons from NADH, via FMN and iron-sulfur (Fe-S) centers, to quinones in the respiratory chain. The immediate electron acceptor for the enzyme in this species is believed to be ubiquinone. Couples the redox reaction to proton translocation (for every two electrons transferred, four hydrogen ions are translocated across the cytoplasmic membrane), and thus conserves the redox energy in a proton gradient. This subunit may bind ubiquinone.</text>
</comment>
<dbReference type="EMBL" id="AP011631">
    <property type="protein sequence ID" value="BAL52549.1"/>
    <property type="molecule type" value="Genomic_DNA"/>
</dbReference>
<dbReference type="PANTHER" id="PTHR11432:SF3">
    <property type="entry name" value="NADH-UBIQUINONE OXIDOREDUCTASE CHAIN 1"/>
    <property type="match status" value="1"/>
</dbReference>
<keyword evidence="5" id="KW-0830">Ubiquinone</keyword>
<dbReference type="PROSITE" id="PS00668">
    <property type="entry name" value="COMPLEX1_ND1_2"/>
    <property type="match status" value="1"/>
</dbReference>
<gene>
    <name evidence="5" type="primary">nuoH</name>
    <name evidence="7" type="ORF">HGMM_F01E07C21</name>
</gene>
<dbReference type="Pfam" id="PF00146">
    <property type="entry name" value="NADHdh"/>
    <property type="match status" value="1"/>
</dbReference>
<protein>
    <recommendedName>
        <fullName evidence="5">NADH-quinone oxidoreductase subunit H</fullName>
        <ecNumber evidence="5">7.1.1.-</ecNumber>
    </recommendedName>
    <alternativeName>
        <fullName evidence="5">NADH dehydrogenase I subunit H</fullName>
    </alternativeName>
    <alternativeName>
        <fullName evidence="5">NDH-1 subunit H</fullName>
    </alternativeName>
</protein>
<dbReference type="GO" id="GO:0009060">
    <property type="term" value="P:aerobic respiration"/>
    <property type="evidence" value="ECO:0007669"/>
    <property type="project" value="TreeGrafter"/>
</dbReference>
<comment type="subunit">
    <text evidence="5">NDH-1 is composed of 14 different subunits. Subunits NuoA, H, J, K, L, M, N constitute the membrane sector of the complex.</text>
</comment>
<reference evidence="7" key="2">
    <citation type="journal article" date="2012" name="PLoS ONE">
        <title>A Deeply Branching Thermophilic Bacterium with an Ancient Acetyl-CoA Pathway Dominates a Subsurface Ecosystem.</title>
        <authorList>
            <person name="Takami H."/>
            <person name="Noguchi H."/>
            <person name="Takaki Y."/>
            <person name="Uchiyama I."/>
            <person name="Toyoda A."/>
            <person name="Nishi S."/>
            <person name="Chee G.-J."/>
            <person name="Arai W."/>
            <person name="Nunoura T."/>
            <person name="Itoh T."/>
            <person name="Hattori M."/>
            <person name="Takai K."/>
        </authorList>
    </citation>
    <scope>NUCLEOTIDE SEQUENCE</scope>
</reference>
<dbReference type="GO" id="GO:0005886">
    <property type="term" value="C:plasma membrane"/>
    <property type="evidence" value="ECO:0007669"/>
    <property type="project" value="UniProtKB-SubCell"/>
</dbReference>
<dbReference type="InterPro" id="IPR018086">
    <property type="entry name" value="NADH_UbQ_OxRdtase_su1_CS"/>
</dbReference>
<dbReference type="GO" id="GO:0016655">
    <property type="term" value="F:oxidoreductase activity, acting on NAD(P)H, quinone or similar compound as acceptor"/>
    <property type="evidence" value="ECO:0007669"/>
    <property type="project" value="UniProtKB-UniRule"/>
</dbReference>
<dbReference type="GO" id="GO:0003954">
    <property type="term" value="F:NADH dehydrogenase activity"/>
    <property type="evidence" value="ECO:0007669"/>
    <property type="project" value="TreeGrafter"/>
</dbReference>
<sequence length="362" mass="40104">MDYALLIEWTLKGLILILVLLGGFAYLTLYERKALARIQVRIGPNRAGPWGLLQPVADGIKLIFKEEFTPATADKVLFLLAPIITVVPALVIPAVIPWGPPVQLFGRTITLQIADLNVGVLYIMAIASISVYGIVLAGWASNNKYAMLGGIRSSAQMISYELALGLAFVVPILLSDSMRLSEIVAAQRSIWFVVLQPVGTLIFLVATLAEVNRAPFDMPEAEQELTAGYHTEYSGMKFALFFMAEYDKMIAISAIAASLFFGGYWGPGVERFPWLGPLYMFLKIVILLFGMIWVRATLPRIRYDRLMAFGWKVLLPLALFIVFVTALGILLEQLWLIPLLSVMAGVATSLLVTRSLWRKVYA</sequence>
<feature type="transmembrane region" description="Helical" evidence="5">
    <location>
        <begin position="119"/>
        <end position="139"/>
    </location>
</feature>
<keyword evidence="5" id="KW-0874">Quinone</keyword>
<dbReference type="AlphaFoldDB" id="H5S8R3"/>
<feature type="transmembrane region" description="Helical" evidence="5">
    <location>
        <begin position="335"/>
        <end position="357"/>
    </location>
</feature>
<feature type="transmembrane region" description="Helical" evidence="5">
    <location>
        <begin position="6"/>
        <end position="29"/>
    </location>
</feature>
<feature type="transmembrane region" description="Helical" evidence="5">
    <location>
        <begin position="190"/>
        <end position="209"/>
    </location>
</feature>
<dbReference type="PANTHER" id="PTHR11432">
    <property type="entry name" value="NADH DEHYDROGENASE SUBUNIT 1"/>
    <property type="match status" value="1"/>
</dbReference>
<keyword evidence="5" id="KW-1278">Translocase</keyword>
<dbReference type="HAMAP" id="MF_01350">
    <property type="entry name" value="NDH1_NuoH"/>
    <property type="match status" value="1"/>
</dbReference>
<accession>H5S8R3</accession>
<feature type="transmembrane region" description="Helical" evidence="5">
    <location>
        <begin position="160"/>
        <end position="178"/>
    </location>
</feature>
<feature type="transmembrane region" description="Helical" evidence="5">
    <location>
        <begin position="306"/>
        <end position="329"/>
    </location>
</feature>
<name>H5S8R3_9CHLR</name>
<keyword evidence="3 5" id="KW-1133">Transmembrane helix</keyword>
<evidence type="ECO:0000256" key="3">
    <source>
        <dbReference type="ARBA" id="ARBA00022989"/>
    </source>
</evidence>
<reference evidence="7" key="1">
    <citation type="journal article" date="2005" name="Environ. Microbiol.">
        <title>Genetic and functional properties of uncultivated thermophilic crenarchaeotes from a subsurface gold mine as revealed by analysis of genome fragments.</title>
        <authorList>
            <person name="Nunoura T."/>
            <person name="Hirayama H."/>
            <person name="Takami H."/>
            <person name="Oida H."/>
            <person name="Nishi S."/>
            <person name="Shimamura S."/>
            <person name="Suzuki Y."/>
            <person name="Inagaki F."/>
            <person name="Takai K."/>
            <person name="Nealson K.H."/>
            <person name="Horikoshi K."/>
        </authorList>
    </citation>
    <scope>NUCLEOTIDE SEQUENCE</scope>
</reference>
<dbReference type="NCBIfam" id="NF004741">
    <property type="entry name" value="PRK06076.1-2"/>
    <property type="match status" value="1"/>
</dbReference>
<dbReference type="EC" id="7.1.1.-" evidence="5"/>
<dbReference type="PROSITE" id="PS00667">
    <property type="entry name" value="COMPLEX1_ND1_1"/>
    <property type="match status" value="1"/>
</dbReference>
<keyword evidence="5" id="KW-1003">Cell membrane</keyword>
<feature type="transmembrane region" description="Helical" evidence="5">
    <location>
        <begin position="76"/>
        <end position="99"/>
    </location>
</feature>
<feature type="transmembrane region" description="Helical" evidence="5">
    <location>
        <begin position="246"/>
        <end position="266"/>
    </location>
</feature>
<evidence type="ECO:0000256" key="4">
    <source>
        <dbReference type="ARBA" id="ARBA00023136"/>
    </source>
</evidence>
<keyword evidence="2 5" id="KW-0812">Transmembrane</keyword>
<dbReference type="GO" id="GO:0048038">
    <property type="term" value="F:quinone binding"/>
    <property type="evidence" value="ECO:0007669"/>
    <property type="project" value="UniProtKB-KW"/>
</dbReference>
<evidence type="ECO:0000313" key="7">
    <source>
        <dbReference type="EMBL" id="BAL52549.1"/>
    </source>
</evidence>
<feature type="transmembrane region" description="Helical" evidence="5">
    <location>
        <begin position="272"/>
        <end position="294"/>
    </location>
</feature>
<dbReference type="InterPro" id="IPR001694">
    <property type="entry name" value="NADH_UbQ_OxRdtase_su1/FPO"/>
</dbReference>
<evidence type="ECO:0000256" key="2">
    <source>
        <dbReference type="ARBA" id="ARBA00022692"/>
    </source>
</evidence>
<keyword evidence="5 6" id="KW-0520">NAD</keyword>
<organism evidence="7">
    <name type="scientific">uncultured Chloroflexota bacterium</name>
    <dbReference type="NCBI Taxonomy" id="166587"/>
    <lineage>
        <taxon>Bacteria</taxon>
        <taxon>Bacillati</taxon>
        <taxon>Chloroflexota</taxon>
        <taxon>environmental samples</taxon>
    </lineage>
</organism>
<evidence type="ECO:0000256" key="6">
    <source>
        <dbReference type="RuleBase" id="RU000471"/>
    </source>
</evidence>
<comment type="similarity">
    <text evidence="5 6">Belongs to the complex I subunit 1 family.</text>
</comment>